<accession>A0A9J6QYE5</accession>
<dbReference type="InterPro" id="IPR025586">
    <property type="entry name" value="PcfJ"/>
</dbReference>
<keyword evidence="3" id="KW-1185">Reference proteome</keyword>
<gene>
    <name evidence="2" type="ORF">OBO34_19400</name>
</gene>
<reference evidence="2" key="1">
    <citation type="submission" date="2022-09" db="EMBL/GenBank/DDBJ databases">
        <title>Culturomic study of gut microbiota in children with autism spectrum disorder.</title>
        <authorList>
            <person name="Efimov B.A."/>
            <person name="Chaplin A.V."/>
            <person name="Sokolova S.R."/>
            <person name="Pikina A.P."/>
            <person name="Korzhanova M."/>
            <person name="Belova V."/>
            <person name="Korostin D."/>
        </authorList>
    </citation>
    <scope>NUCLEOTIDE SEQUENCE</scope>
    <source>
        <strain evidence="2">ASD5510</strain>
    </source>
</reference>
<sequence length="724" mass="86222">MDKKQLSALPRPILTKQQREMPLLVSHMSYLITVSREDIAGKDTLIMNFFRWKGEKLEPEFRTFCQMDDYISQDLTVKNTKWRSGAVNYLAGYIYYHEDQRNLVISSLEERNTLLQFFKDFRKLHRLKKSKAGRQKTDVDTEIEENIDHYQNTIKDWRLKERRRKLKQAIDLDMDKFGTVPKGYGKFIRDTVFSEDHYIFYSRKEKRAYCTSCGKEFMVTPGGHLKYGKAPVRDNADKVKHNKSVPCPHCKKSLTCKSEGMGRQQLYTVRWSVLLQNHGEEVLVRYLFHIKDFRKNLRRPQIKTTELYRTVHSADGSKDYMWGRFKSTYEKRWGKYRTRWAYGWGCPSEELSPSKAILYRANLEEAIAGTCMKYSAVDLYVDKVIDNGTHLKNPWYIDWYFNAYRERPYLEQLLKIGFYNIVKGILWENDYNLPNVINGKTVIETLGIDRIKFKMLVQKKDPSMKDLKILQYANKIKETDFMVLSNTPDIGVSLYKGYINLMKFSSLHKINKYLQKAKLSEGKVNDYFDYIEWLEALGYDMRNEFNIYPKDFQRSHDEKYKEYQAYQNKKKREEMRRFNQIIKQMKKEKAEIPVFNMSYNGMLLRLPENSTELKREGQALHHCVGSYIEKVGKGETLIFFIRRKEKPEKPYYTLEWKGKVVQCRGMNNCAMTQEIKEFVDLFSKEMGAYEKKLRREQIRKDRTWKGKEFTAYEKDPPNGMRRTG</sequence>
<dbReference type="Pfam" id="PF14284">
    <property type="entry name" value="PcfJ"/>
    <property type="match status" value="1"/>
</dbReference>
<organism evidence="2 3">
    <name type="scientific">Hominibacterium faecale</name>
    <dbReference type="NCBI Taxonomy" id="2839743"/>
    <lineage>
        <taxon>Bacteria</taxon>
        <taxon>Bacillati</taxon>
        <taxon>Bacillota</taxon>
        <taxon>Clostridia</taxon>
        <taxon>Peptostreptococcales</taxon>
        <taxon>Anaerovoracaceae</taxon>
        <taxon>Hominibacterium</taxon>
    </lineage>
</organism>
<comment type="caution">
    <text evidence="2">The sequence shown here is derived from an EMBL/GenBank/DDBJ whole genome shotgun (WGS) entry which is preliminary data.</text>
</comment>
<dbReference type="RefSeq" id="WP_269478732.1">
    <property type="nucleotide sequence ID" value="NZ_JAOSHN010000010.1"/>
</dbReference>
<dbReference type="AlphaFoldDB" id="A0A9J6QYE5"/>
<dbReference type="EMBL" id="JAOSHN010000010">
    <property type="protein sequence ID" value="MCU7380482.1"/>
    <property type="molecule type" value="Genomic_DNA"/>
</dbReference>
<proteinExistence type="predicted"/>
<feature type="coiled-coil region" evidence="1">
    <location>
        <begin position="556"/>
        <end position="588"/>
    </location>
</feature>
<keyword evidence="1" id="KW-0175">Coiled coil</keyword>
<name>A0A9J6QYE5_9FIRM</name>
<evidence type="ECO:0000313" key="3">
    <source>
        <dbReference type="Proteomes" id="UP001065549"/>
    </source>
</evidence>
<evidence type="ECO:0000256" key="1">
    <source>
        <dbReference type="SAM" id="Coils"/>
    </source>
</evidence>
<dbReference type="Proteomes" id="UP001065549">
    <property type="component" value="Unassembled WGS sequence"/>
</dbReference>
<protein>
    <submittedName>
        <fullName evidence="2">PcfJ domain-containing protein</fullName>
    </submittedName>
</protein>
<evidence type="ECO:0000313" key="2">
    <source>
        <dbReference type="EMBL" id="MCU7380482.1"/>
    </source>
</evidence>